<evidence type="ECO:0000259" key="1">
    <source>
        <dbReference type="Pfam" id="PF00669"/>
    </source>
</evidence>
<dbReference type="RefSeq" id="WP_377927970.1">
    <property type="nucleotide sequence ID" value="NZ_JBHUEM010000011.1"/>
</dbReference>
<organism evidence="2 3">
    <name type="scientific">Bacillus salitolerans</name>
    <dbReference type="NCBI Taxonomy" id="1437434"/>
    <lineage>
        <taxon>Bacteria</taxon>
        <taxon>Bacillati</taxon>
        <taxon>Bacillota</taxon>
        <taxon>Bacilli</taxon>
        <taxon>Bacillales</taxon>
        <taxon>Bacillaceae</taxon>
        <taxon>Bacillus</taxon>
    </lineage>
</organism>
<accession>A0ABW4LNQ9</accession>
<dbReference type="PANTHER" id="PTHR42792">
    <property type="entry name" value="FLAGELLIN"/>
    <property type="match status" value="1"/>
</dbReference>
<gene>
    <name evidence="2" type="primary">flgL</name>
    <name evidence="2" type="ORF">ACFSCX_09490</name>
</gene>
<dbReference type="InterPro" id="IPR001492">
    <property type="entry name" value="Flagellin"/>
</dbReference>
<evidence type="ECO:0000313" key="3">
    <source>
        <dbReference type="Proteomes" id="UP001597214"/>
    </source>
</evidence>
<dbReference type="Pfam" id="PF00669">
    <property type="entry name" value="Flagellin_N"/>
    <property type="match status" value="1"/>
</dbReference>
<protein>
    <submittedName>
        <fullName evidence="2">Flagellar hook-associated protein FlgL</fullName>
    </submittedName>
</protein>
<dbReference type="EMBL" id="JBHUEM010000011">
    <property type="protein sequence ID" value="MFD1736799.1"/>
    <property type="molecule type" value="Genomic_DNA"/>
</dbReference>
<comment type="caution">
    <text evidence="2">The sequence shown here is derived from an EMBL/GenBank/DDBJ whole genome shotgun (WGS) entry which is preliminary data.</text>
</comment>
<dbReference type="Proteomes" id="UP001597214">
    <property type="component" value="Unassembled WGS sequence"/>
</dbReference>
<name>A0ABW4LNQ9_9BACI</name>
<proteinExistence type="predicted"/>
<keyword evidence="2" id="KW-0282">Flagellum</keyword>
<keyword evidence="2" id="KW-0966">Cell projection</keyword>
<feature type="domain" description="Flagellin N-terminal" evidence="1">
    <location>
        <begin position="5"/>
        <end position="140"/>
    </location>
</feature>
<dbReference type="Gene3D" id="1.20.1330.10">
    <property type="entry name" value="f41 fragment of flagellin, N-terminal domain"/>
    <property type="match status" value="1"/>
</dbReference>
<keyword evidence="3" id="KW-1185">Reference proteome</keyword>
<dbReference type="InterPro" id="IPR001029">
    <property type="entry name" value="Flagellin_N"/>
</dbReference>
<evidence type="ECO:0000313" key="2">
    <source>
        <dbReference type="EMBL" id="MFD1736799.1"/>
    </source>
</evidence>
<sequence length="380" mass="42532">MRVTQSMLASTNLRYINQGYERLGKLQDQLTTGKKITRPSDDPVVAMKGMRYRSEVNEIGQFKRNLDEVYNWMENSDTTLDKVTQAMQRINELAVQGANDTYDSSQRNSIATEIEQVLAHIEALANTKVNNKYIFNGTDTTSKPVDITKFDIPVGDTTFASLSNEDHYIMFHDTNGKDIKLSYNPASVSPILEFTDGANKSITIDYTTPTSPVVTYDDSSDATAPAALDPKQYSINHKDGVSVNNNSVNIEVMKGIHLGVNIKPQSVFSAGLFKDVNNLIKELRTATTGDEIDDYLTKVQSRVDSLLKERSELGARFNRAEMIEERVKEHEVIAINIMSQNEDIDAERVIIDLKNQETVHRAALAAGARIIQPTLMDFLR</sequence>
<dbReference type="InterPro" id="IPR013384">
    <property type="entry name" value="Flagell_FlgL"/>
</dbReference>
<dbReference type="NCBIfam" id="TIGR02550">
    <property type="entry name" value="flagell_flgL"/>
    <property type="match status" value="1"/>
</dbReference>
<dbReference type="SUPFAM" id="SSF64518">
    <property type="entry name" value="Phase 1 flagellin"/>
    <property type="match status" value="1"/>
</dbReference>
<reference evidence="3" key="1">
    <citation type="journal article" date="2019" name="Int. J. Syst. Evol. Microbiol.">
        <title>The Global Catalogue of Microorganisms (GCM) 10K type strain sequencing project: providing services to taxonomists for standard genome sequencing and annotation.</title>
        <authorList>
            <consortium name="The Broad Institute Genomics Platform"/>
            <consortium name="The Broad Institute Genome Sequencing Center for Infectious Disease"/>
            <person name="Wu L."/>
            <person name="Ma J."/>
        </authorList>
    </citation>
    <scope>NUCLEOTIDE SEQUENCE [LARGE SCALE GENOMIC DNA]</scope>
    <source>
        <strain evidence="3">CCUG 49339</strain>
    </source>
</reference>
<keyword evidence="2" id="KW-0969">Cilium</keyword>
<dbReference type="PANTHER" id="PTHR42792:SF1">
    <property type="entry name" value="FLAGELLAR HOOK-ASSOCIATED PROTEIN 3"/>
    <property type="match status" value="1"/>
</dbReference>